<keyword evidence="18" id="KW-0539">Nucleus</keyword>
<gene>
    <name evidence="23" type="ORF">SLOPH_2621</name>
</gene>
<sequence length="563" mass="65044">MLLSDIKKKPKFNKSGYCTCNYNVNNNLSNLSLAPKYNKLSVSDNHDGGSNTSIAASTVHSEIGKNNNSSVSVFSCPGAIYNDVCDSCSNGYYGLNLSNQGLRSISSSLYYMRFLKELYLENNQITSISEEICNLKELRVLNVSNNRLKIIPSSISKLLSLRYLILNNNFISSVPVELGTLYNLVQFELDGNPLVEPFCKIRLEKNGLGIIKFCRENNTNYKEPIDRAWIDVCNSESGDVLSVGSYNILCPHYTKKEKEGKSIYGYVPSWILHWDNRSEMVLNDLLFYNLDILALQEMETYSFMEKFRDTLETKLNYDSLFYPKNRSIGMNENERLKVDGCATFWKKQKYRLVYNQYIEFNKIIMTDNRFKNNDDIINRNINRDNIALVTVLERVRNGNGKDGVFRLIVVNTHLYWDPRSPDIKLIQTILLLEEIEKIKSKYNGYVILCGDFNSERNSAVYNLIINKKIEIKKEFLGYDYSALYDFKNNIKLMDSYKDYEIDFTSFTPEHKGVLDYIFHEKEMEVRSLLSGVDEEYAGNVIGFPNLHYPSDHIIIGIKFNIKK</sequence>
<comment type="catalytic activity">
    <reaction evidence="1">
        <text>Exonucleolytic cleavage of poly(A) to 5'-AMP.</text>
        <dbReference type="EC" id="3.1.13.4"/>
    </reaction>
</comment>
<dbReference type="PROSITE" id="PS51450">
    <property type="entry name" value="LRR"/>
    <property type="match status" value="3"/>
</dbReference>
<dbReference type="OMA" id="EHRMVAP"/>
<evidence type="ECO:0000256" key="15">
    <source>
        <dbReference type="ARBA" id="ARBA00022884"/>
    </source>
</evidence>
<evidence type="ECO:0000256" key="2">
    <source>
        <dbReference type="ARBA" id="ARBA00001946"/>
    </source>
</evidence>
<keyword evidence="8" id="KW-0433">Leucine-rich repeat</keyword>
<keyword evidence="17" id="KW-0804">Transcription</keyword>
<evidence type="ECO:0000256" key="6">
    <source>
        <dbReference type="ARBA" id="ARBA00012161"/>
    </source>
</evidence>
<evidence type="ECO:0000256" key="17">
    <source>
        <dbReference type="ARBA" id="ARBA00023163"/>
    </source>
</evidence>
<dbReference type="Pfam" id="PF12799">
    <property type="entry name" value="LRR_4"/>
    <property type="match status" value="1"/>
</dbReference>
<dbReference type="EMBL" id="ATCN01000425">
    <property type="protein sequence ID" value="EPR79048.1"/>
    <property type="molecule type" value="Genomic_DNA"/>
</dbReference>
<dbReference type="InterPro" id="IPR003591">
    <property type="entry name" value="Leu-rich_rpt_typical-subtyp"/>
</dbReference>
<comment type="cofactor">
    <cofactor evidence="2">
        <name>Mg(2+)</name>
        <dbReference type="ChEBI" id="CHEBI:18420"/>
    </cofactor>
</comment>
<dbReference type="Gene3D" id="3.60.10.10">
    <property type="entry name" value="Endonuclease/exonuclease/phosphatase"/>
    <property type="match status" value="1"/>
</dbReference>
<dbReference type="OrthoDB" id="428734at2759"/>
<keyword evidence="13" id="KW-0269">Exonuclease</keyword>
<evidence type="ECO:0000256" key="16">
    <source>
        <dbReference type="ARBA" id="ARBA00023015"/>
    </source>
</evidence>
<protein>
    <recommendedName>
        <fullName evidence="6">poly(A)-specific ribonuclease</fullName>
        <ecNumber evidence="6">3.1.13.4</ecNumber>
    </recommendedName>
    <alternativeName>
        <fullName evidence="19">Carbon catabolite repressor protein 4</fullName>
    </alternativeName>
    <alternativeName>
        <fullName evidence="20">Cytoplasmic deadenylase</fullName>
    </alternativeName>
    <alternativeName>
        <fullName evidence="21">Glucose-repressible alcohol dehydrogenase transcriptional effector</fullName>
    </alternativeName>
</protein>
<keyword evidence="14" id="KW-0460">Magnesium</keyword>
<evidence type="ECO:0000256" key="7">
    <source>
        <dbReference type="ARBA" id="ARBA00022490"/>
    </source>
</evidence>
<keyword evidence="7" id="KW-0963">Cytoplasm</keyword>
<dbReference type="GO" id="GO:0005737">
    <property type="term" value="C:cytoplasm"/>
    <property type="evidence" value="ECO:0007669"/>
    <property type="project" value="UniProtKB-SubCell"/>
</dbReference>
<dbReference type="VEuPathDB" id="MicrosporidiaDB:SLOPH_2621"/>
<dbReference type="SMART" id="SM00369">
    <property type="entry name" value="LRR_TYP"/>
    <property type="match status" value="3"/>
</dbReference>
<feature type="domain" description="Endonuclease/exonuclease/phosphatase" evidence="22">
    <location>
        <begin position="245"/>
        <end position="552"/>
    </location>
</feature>
<reference evidence="24" key="1">
    <citation type="journal article" date="2013" name="PLoS Genet.">
        <title>The genome of Spraguea lophii and the basis of host-microsporidian interactions.</title>
        <authorList>
            <person name="Campbell S.E."/>
            <person name="Williams T.A."/>
            <person name="Yousuf A."/>
            <person name="Soanes D.M."/>
            <person name="Paszkiewicz K.H."/>
            <person name="Williams B.A.P."/>
        </authorList>
    </citation>
    <scope>NUCLEOTIDE SEQUENCE [LARGE SCALE GENOMIC DNA]</scope>
    <source>
        <strain evidence="24">42_110</strain>
    </source>
</reference>
<dbReference type="GO" id="GO:0003723">
    <property type="term" value="F:RNA binding"/>
    <property type="evidence" value="ECO:0007669"/>
    <property type="project" value="UniProtKB-KW"/>
</dbReference>
<dbReference type="SUPFAM" id="SSF56219">
    <property type="entry name" value="DNase I-like"/>
    <property type="match status" value="1"/>
</dbReference>
<proteinExistence type="inferred from homology"/>
<accession>S7XT06</accession>
<comment type="caution">
    <text evidence="23">The sequence shown here is derived from an EMBL/GenBank/DDBJ whole genome shotgun (WGS) entry which is preliminary data.</text>
</comment>
<dbReference type="InParanoid" id="S7XT06"/>
<dbReference type="PANTHER" id="PTHR12121:SF100">
    <property type="entry name" value="POLY(A)-SPECIFIC RIBONUCLEASE"/>
    <property type="match status" value="1"/>
</dbReference>
<evidence type="ECO:0000256" key="3">
    <source>
        <dbReference type="ARBA" id="ARBA00004123"/>
    </source>
</evidence>
<comment type="subcellular location">
    <subcellularLocation>
        <location evidence="4">Cytoplasm</location>
    </subcellularLocation>
    <subcellularLocation>
        <location evidence="3">Nucleus</location>
    </subcellularLocation>
</comment>
<keyword evidence="9" id="KW-0540">Nuclease</keyword>
<dbReference type="EC" id="3.1.13.4" evidence="6"/>
<evidence type="ECO:0000259" key="22">
    <source>
        <dbReference type="Pfam" id="PF03372"/>
    </source>
</evidence>
<evidence type="ECO:0000313" key="23">
    <source>
        <dbReference type="EMBL" id="EPR79048.1"/>
    </source>
</evidence>
<keyword evidence="24" id="KW-1185">Reference proteome</keyword>
<evidence type="ECO:0000256" key="13">
    <source>
        <dbReference type="ARBA" id="ARBA00022839"/>
    </source>
</evidence>
<dbReference type="AlphaFoldDB" id="S7XT06"/>
<dbReference type="GO" id="GO:0005634">
    <property type="term" value="C:nucleus"/>
    <property type="evidence" value="ECO:0007669"/>
    <property type="project" value="UniProtKB-SubCell"/>
</dbReference>
<dbReference type="GO" id="GO:0046872">
    <property type="term" value="F:metal ion binding"/>
    <property type="evidence" value="ECO:0007669"/>
    <property type="project" value="UniProtKB-KW"/>
</dbReference>
<dbReference type="STRING" id="1358809.S7XT06"/>
<dbReference type="GO" id="GO:0004535">
    <property type="term" value="F:poly(A)-specific ribonuclease activity"/>
    <property type="evidence" value="ECO:0007669"/>
    <property type="project" value="UniProtKB-EC"/>
</dbReference>
<keyword evidence="16" id="KW-0805">Transcription regulation</keyword>
<dbReference type="Proteomes" id="UP000014978">
    <property type="component" value="Unassembled WGS sequence"/>
</dbReference>
<organism evidence="23 24">
    <name type="scientific">Spraguea lophii (strain 42_110)</name>
    <name type="common">Microsporidian parasite</name>
    <dbReference type="NCBI Taxonomy" id="1358809"/>
    <lineage>
        <taxon>Eukaryota</taxon>
        <taxon>Fungi</taxon>
        <taxon>Fungi incertae sedis</taxon>
        <taxon>Microsporidia</taxon>
        <taxon>Spragueidae</taxon>
        <taxon>Spraguea</taxon>
    </lineage>
</organism>
<evidence type="ECO:0000256" key="4">
    <source>
        <dbReference type="ARBA" id="ARBA00004496"/>
    </source>
</evidence>
<keyword evidence="10" id="KW-0479">Metal-binding</keyword>
<dbReference type="PANTHER" id="PTHR12121">
    <property type="entry name" value="CARBON CATABOLITE REPRESSOR PROTEIN 4"/>
    <property type="match status" value="1"/>
</dbReference>
<evidence type="ECO:0000256" key="8">
    <source>
        <dbReference type="ARBA" id="ARBA00022614"/>
    </source>
</evidence>
<dbReference type="InterPro" id="IPR025875">
    <property type="entry name" value="Leu-rich_rpt_4"/>
</dbReference>
<dbReference type="FunCoup" id="S7XT06">
    <property type="interactions" value="161"/>
</dbReference>
<evidence type="ECO:0000256" key="10">
    <source>
        <dbReference type="ARBA" id="ARBA00022723"/>
    </source>
</evidence>
<keyword evidence="15" id="KW-0694">RNA-binding</keyword>
<evidence type="ECO:0000256" key="21">
    <source>
        <dbReference type="ARBA" id="ARBA00033317"/>
    </source>
</evidence>
<dbReference type="HOGENOM" id="CLU_016428_4_2_1"/>
<dbReference type="InterPro" id="IPR032675">
    <property type="entry name" value="LRR_dom_sf"/>
</dbReference>
<evidence type="ECO:0000256" key="1">
    <source>
        <dbReference type="ARBA" id="ARBA00001663"/>
    </source>
</evidence>
<dbReference type="InterPro" id="IPR036691">
    <property type="entry name" value="Endo/exonu/phosph_ase_sf"/>
</dbReference>
<keyword evidence="12" id="KW-0378">Hydrolase</keyword>
<evidence type="ECO:0000256" key="14">
    <source>
        <dbReference type="ARBA" id="ARBA00022842"/>
    </source>
</evidence>
<dbReference type="InterPro" id="IPR001611">
    <property type="entry name" value="Leu-rich_rpt"/>
</dbReference>
<comment type="similarity">
    <text evidence="5">Belongs to the CCR4/nocturin family.</text>
</comment>
<evidence type="ECO:0000256" key="20">
    <source>
        <dbReference type="ARBA" id="ARBA00031469"/>
    </source>
</evidence>
<evidence type="ECO:0000313" key="24">
    <source>
        <dbReference type="Proteomes" id="UP000014978"/>
    </source>
</evidence>
<evidence type="ECO:0000256" key="5">
    <source>
        <dbReference type="ARBA" id="ARBA00010774"/>
    </source>
</evidence>
<evidence type="ECO:0000256" key="19">
    <source>
        <dbReference type="ARBA" id="ARBA00030493"/>
    </source>
</evidence>
<evidence type="ECO:0000256" key="11">
    <source>
        <dbReference type="ARBA" id="ARBA00022737"/>
    </source>
</evidence>
<evidence type="ECO:0000256" key="18">
    <source>
        <dbReference type="ARBA" id="ARBA00023242"/>
    </source>
</evidence>
<dbReference type="InterPro" id="IPR050410">
    <property type="entry name" value="CCR4/nocturin_mRNA_transcr"/>
</dbReference>
<dbReference type="Pfam" id="PF03372">
    <property type="entry name" value="Exo_endo_phos"/>
    <property type="match status" value="1"/>
</dbReference>
<dbReference type="InterPro" id="IPR005135">
    <property type="entry name" value="Endo/exonuclease/phosphatase"/>
</dbReference>
<keyword evidence="11" id="KW-0677">Repeat</keyword>
<name>S7XT06_SPRLO</name>
<dbReference type="SUPFAM" id="SSF52058">
    <property type="entry name" value="L domain-like"/>
    <property type="match status" value="1"/>
</dbReference>
<evidence type="ECO:0000256" key="12">
    <source>
        <dbReference type="ARBA" id="ARBA00022801"/>
    </source>
</evidence>
<dbReference type="Gene3D" id="3.80.10.10">
    <property type="entry name" value="Ribonuclease Inhibitor"/>
    <property type="match status" value="1"/>
</dbReference>
<evidence type="ECO:0000256" key="9">
    <source>
        <dbReference type="ARBA" id="ARBA00022722"/>
    </source>
</evidence>